<sequence>MSAVPVSVVDAVANRQAEEAVNNSEPPLQAVKPPTNKAAVKKPDAIDEAPNHLAQRPSVRLPERADREPVAEEQIQHNPRVSGDEEESEPPYDDDDRDEGLWLSSMVPHSYIATVAMESVNPSTTSTPSTVHHPSTVDHL</sequence>
<organism evidence="2 3">
    <name type="scientific">Ancylostoma ceylanicum</name>
    <dbReference type="NCBI Taxonomy" id="53326"/>
    <lineage>
        <taxon>Eukaryota</taxon>
        <taxon>Metazoa</taxon>
        <taxon>Ecdysozoa</taxon>
        <taxon>Nematoda</taxon>
        <taxon>Chromadorea</taxon>
        <taxon>Rhabditida</taxon>
        <taxon>Rhabditina</taxon>
        <taxon>Rhabditomorpha</taxon>
        <taxon>Strongyloidea</taxon>
        <taxon>Ancylostomatidae</taxon>
        <taxon>Ancylostomatinae</taxon>
        <taxon>Ancylostoma</taxon>
    </lineage>
</organism>
<dbReference type="EMBL" id="JARK01001404">
    <property type="protein sequence ID" value="EYC07941.1"/>
    <property type="molecule type" value="Genomic_DNA"/>
</dbReference>
<reference evidence="3" key="1">
    <citation type="journal article" date="2015" name="Nat. Genet.">
        <title>The genome and transcriptome of the zoonotic hookworm Ancylostoma ceylanicum identify infection-specific gene families.</title>
        <authorList>
            <person name="Schwarz E.M."/>
            <person name="Hu Y."/>
            <person name="Antoshechkin I."/>
            <person name="Miller M.M."/>
            <person name="Sternberg P.W."/>
            <person name="Aroian R.V."/>
        </authorList>
    </citation>
    <scope>NUCLEOTIDE SEQUENCE</scope>
    <source>
        <strain evidence="3">HY135</strain>
    </source>
</reference>
<gene>
    <name evidence="2" type="primary">Acey_s0068.g214</name>
    <name evidence="2" type="ORF">Y032_0068g214</name>
</gene>
<feature type="region of interest" description="Disordered" evidence="1">
    <location>
        <begin position="14"/>
        <end position="103"/>
    </location>
</feature>
<evidence type="ECO:0000313" key="2">
    <source>
        <dbReference type="EMBL" id="EYC07941.1"/>
    </source>
</evidence>
<comment type="caution">
    <text evidence="2">The sequence shown here is derived from an EMBL/GenBank/DDBJ whole genome shotgun (WGS) entry which is preliminary data.</text>
</comment>
<feature type="region of interest" description="Disordered" evidence="1">
    <location>
        <begin position="118"/>
        <end position="140"/>
    </location>
</feature>
<feature type="compositionally biased region" description="Basic and acidic residues" evidence="1">
    <location>
        <begin position="61"/>
        <end position="70"/>
    </location>
</feature>
<accession>A0A016TYS9</accession>
<evidence type="ECO:0000256" key="1">
    <source>
        <dbReference type="SAM" id="MobiDB-lite"/>
    </source>
</evidence>
<evidence type="ECO:0000313" key="3">
    <source>
        <dbReference type="Proteomes" id="UP000024635"/>
    </source>
</evidence>
<dbReference type="Proteomes" id="UP000024635">
    <property type="component" value="Unassembled WGS sequence"/>
</dbReference>
<keyword evidence="3" id="KW-1185">Reference proteome</keyword>
<feature type="compositionally biased region" description="Acidic residues" evidence="1">
    <location>
        <begin position="84"/>
        <end position="98"/>
    </location>
</feature>
<proteinExistence type="predicted"/>
<protein>
    <submittedName>
        <fullName evidence="2">Uncharacterized protein</fullName>
    </submittedName>
</protein>
<dbReference type="AlphaFoldDB" id="A0A016TYS9"/>
<name>A0A016TYS9_9BILA</name>
<feature type="compositionally biased region" description="Low complexity" evidence="1">
    <location>
        <begin position="119"/>
        <end position="134"/>
    </location>
</feature>